<dbReference type="InterPro" id="IPR026906">
    <property type="entry name" value="LRR_5"/>
</dbReference>
<keyword evidence="3" id="KW-0732">Signal</keyword>
<dbReference type="Gene3D" id="3.80.10.10">
    <property type="entry name" value="Ribonuclease Inhibitor"/>
    <property type="match status" value="2"/>
</dbReference>
<evidence type="ECO:0000313" key="4">
    <source>
        <dbReference type="EMBL" id="KAF7998044.1"/>
    </source>
</evidence>
<proteinExistence type="predicted"/>
<dbReference type="Pfam" id="PF13306">
    <property type="entry name" value="LRR_5"/>
    <property type="match status" value="1"/>
</dbReference>
<dbReference type="InterPro" id="IPR003591">
    <property type="entry name" value="Leu-rich_rpt_typical-subtyp"/>
</dbReference>
<dbReference type="Pfam" id="PF13855">
    <property type="entry name" value="LRR_8"/>
    <property type="match status" value="1"/>
</dbReference>
<dbReference type="PROSITE" id="PS51450">
    <property type="entry name" value="LRR"/>
    <property type="match status" value="2"/>
</dbReference>
<dbReference type="InterPro" id="IPR050333">
    <property type="entry name" value="SLRP"/>
</dbReference>
<organism evidence="4 5">
    <name type="scientific">Aphidius gifuensis</name>
    <name type="common">Parasitoid wasp</name>
    <dbReference type="NCBI Taxonomy" id="684658"/>
    <lineage>
        <taxon>Eukaryota</taxon>
        <taxon>Metazoa</taxon>
        <taxon>Ecdysozoa</taxon>
        <taxon>Arthropoda</taxon>
        <taxon>Hexapoda</taxon>
        <taxon>Insecta</taxon>
        <taxon>Pterygota</taxon>
        <taxon>Neoptera</taxon>
        <taxon>Endopterygota</taxon>
        <taxon>Hymenoptera</taxon>
        <taxon>Apocrita</taxon>
        <taxon>Ichneumonoidea</taxon>
        <taxon>Braconidae</taxon>
        <taxon>Aphidiinae</taxon>
        <taxon>Aphidius</taxon>
    </lineage>
</organism>
<dbReference type="Proteomes" id="UP000639338">
    <property type="component" value="Unassembled WGS sequence"/>
</dbReference>
<name>A0A835CW70_APHGI</name>
<evidence type="ECO:0000256" key="1">
    <source>
        <dbReference type="ARBA" id="ARBA00022614"/>
    </source>
</evidence>
<evidence type="ECO:0000256" key="2">
    <source>
        <dbReference type="ARBA" id="ARBA00022737"/>
    </source>
</evidence>
<dbReference type="EMBL" id="JACMRX010000001">
    <property type="protein sequence ID" value="KAF7998044.1"/>
    <property type="molecule type" value="Genomic_DNA"/>
</dbReference>
<keyword evidence="5" id="KW-1185">Reference proteome</keyword>
<dbReference type="SMART" id="SM00369">
    <property type="entry name" value="LRR_TYP"/>
    <property type="match status" value="6"/>
</dbReference>
<feature type="signal peptide" evidence="3">
    <location>
        <begin position="1"/>
        <end position="18"/>
    </location>
</feature>
<dbReference type="PANTHER" id="PTHR45712:SF22">
    <property type="entry name" value="INSULIN-LIKE GROWTH FACTOR-BINDING PROTEIN COMPLEX ACID LABILE SUBUNIT"/>
    <property type="match status" value="1"/>
</dbReference>
<reference evidence="4 5" key="1">
    <citation type="submission" date="2020-08" db="EMBL/GenBank/DDBJ databases">
        <title>Aphidius gifuensis genome sequencing and assembly.</title>
        <authorList>
            <person name="Du Z."/>
        </authorList>
    </citation>
    <scope>NUCLEOTIDE SEQUENCE [LARGE SCALE GENOMIC DNA]</scope>
    <source>
        <strain evidence="4">YNYX2018</strain>
        <tissue evidence="4">Adults</tissue>
    </source>
</reference>
<dbReference type="InterPro" id="IPR032675">
    <property type="entry name" value="LRR_dom_sf"/>
</dbReference>
<keyword evidence="1" id="KW-0433">Leucine-rich repeat</keyword>
<dbReference type="GO" id="GO:0005615">
    <property type="term" value="C:extracellular space"/>
    <property type="evidence" value="ECO:0007669"/>
    <property type="project" value="TreeGrafter"/>
</dbReference>
<dbReference type="InterPro" id="IPR001611">
    <property type="entry name" value="Leu-rich_rpt"/>
</dbReference>
<evidence type="ECO:0000256" key="3">
    <source>
        <dbReference type="SAM" id="SignalP"/>
    </source>
</evidence>
<comment type="caution">
    <text evidence="4">The sequence shown here is derived from an EMBL/GenBank/DDBJ whole genome shotgun (WGS) entry which is preliminary data.</text>
</comment>
<gene>
    <name evidence="4" type="ORF">HCN44_009442</name>
</gene>
<dbReference type="AlphaFoldDB" id="A0A835CW70"/>
<accession>A0A835CW70</accession>
<sequence length="502" mass="57368">MKIIRLLWLYKLITIISSISTNDELTCRNINNNTTRICKKKNILISVEELYPSPYLFIIDKKITSIAPNAFKNLTIFHLTFILCNDKLNIEIDSWNGLPMLKSLEIKSGIIPMIPGLFKSLDETLNKLTLIINRDDQSLITTTLKGLKNLLHLKIIKSNLTIISSDMLKFYPIVVDIEFADDNITSIELQAFSSFKSLKHLRLSSNKLKNIQPGTFDSFDKIETIDLSKNQLTKIDKNIFNNINKQYDLNLSFNKINEIENNAFIESKIRELILDNNLLDNLIPGVFKGLDELSLLSMTSNNIKKIKIGIFNELKNLTSLNLVGNNIDDIEPGSFEGLDLDCLELDNNNLTIIKSDTFRGLTSRIISLSKNNNLVIEDNAFRNSTIMILFLENTNVVVNKEAWDLSESTWINCDQLKPCCLNYTCNEQKKCQLTSEICKKQFIKCEKAAECCDELVCTDKICQSTQNTCRKINEKCFGMEYPCCENLACNENGYRCEDPHRN</sequence>
<dbReference type="PANTHER" id="PTHR45712">
    <property type="entry name" value="AGAP008170-PA"/>
    <property type="match status" value="1"/>
</dbReference>
<protein>
    <submittedName>
        <fullName evidence="4">Uncharacterized protein</fullName>
    </submittedName>
</protein>
<dbReference type="OrthoDB" id="2013775at2759"/>
<feature type="chain" id="PRO_5032834261" evidence="3">
    <location>
        <begin position="19"/>
        <end position="502"/>
    </location>
</feature>
<evidence type="ECO:0000313" key="5">
    <source>
        <dbReference type="Proteomes" id="UP000639338"/>
    </source>
</evidence>
<keyword evidence="2" id="KW-0677">Repeat</keyword>
<dbReference type="SUPFAM" id="SSF52058">
    <property type="entry name" value="L domain-like"/>
    <property type="match status" value="1"/>
</dbReference>